<dbReference type="AlphaFoldDB" id="A0A2T3J4J6"/>
<evidence type="ECO:0000313" key="2">
    <source>
        <dbReference type="Proteomes" id="UP000241222"/>
    </source>
</evidence>
<accession>A0A2T3J4J6</accession>
<evidence type="ECO:0000313" key="1">
    <source>
        <dbReference type="EMBL" id="PSU36212.1"/>
    </source>
</evidence>
<protein>
    <submittedName>
        <fullName evidence="1">Uncharacterized protein</fullName>
    </submittedName>
</protein>
<keyword evidence="2" id="KW-1185">Reference proteome</keyword>
<dbReference type="Proteomes" id="UP000241222">
    <property type="component" value="Unassembled WGS sequence"/>
</dbReference>
<sequence length="128" mass="14200">MPSITIVLTILVAVLVLLTLAIGFTLQCSRKRTQSKELDLKNYLMPAFHKHGFIQNDTNPDLMDYKDLYSINISSFPLVTLFADFGDGMEQAGEPIPIVEDGATPEESAQLLDEFIGGLVSMHQKEVE</sequence>
<proteinExistence type="predicted"/>
<reference evidence="1 2" key="1">
    <citation type="submission" date="2018-03" db="EMBL/GenBank/DDBJ databases">
        <title>Whole genome sequencing of Histamine producing bacteria.</title>
        <authorList>
            <person name="Butler K."/>
        </authorList>
    </citation>
    <scope>NUCLEOTIDE SEQUENCE [LARGE SCALE GENOMIC DNA]</scope>
    <source>
        <strain evidence="1 2">JCM 13586</strain>
    </source>
</reference>
<name>A0A2T3J4J6_9GAMM</name>
<dbReference type="RefSeq" id="WP_107347566.1">
    <property type="nucleotide sequence ID" value="NZ_PYMH01000001.1"/>
</dbReference>
<comment type="caution">
    <text evidence="1">The sequence shown here is derived from an EMBL/GenBank/DDBJ whole genome shotgun (WGS) entry which is preliminary data.</text>
</comment>
<dbReference type="EMBL" id="PYMH01000001">
    <property type="protein sequence ID" value="PSU36212.1"/>
    <property type="molecule type" value="Genomic_DNA"/>
</dbReference>
<organism evidence="1 2">
    <name type="scientific">Photobacterium lutimaris</name>
    <dbReference type="NCBI Taxonomy" id="388278"/>
    <lineage>
        <taxon>Bacteria</taxon>
        <taxon>Pseudomonadati</taxon>
        <taxon>Pseudomonadota</taxon>
        <taxon>Gammaproteobacteria</taxon>
        <taxon>Vibrionales</taxon>
        <taxon>Vibrionaceae</taxon>
        <taxon>Photobacterium</taxon>
    </lineage>
</organism>
<gene>
    <name evidence="1" type="ORF">C9I99_04215</name>
</gene>